<name>A0A0K1JNR7_9MICO</name>
<protein>
    <submittedName>
        <fullName evidence="1">Uncharacterized protein</fullName>
    </submittedName>
</protein>
<organism evidence="1 2">
    <name type="scientific">Luteipulveratus mongoliensis</name>
    <dbReference type="NCBI Taxonomy" id="571913"/>
    <lineage>
        <taxon>Bacteria</taxon>
        <taxon>Bacillati</taxon>
        <taxon>Actinomycetota</taxon>
        <taxon>Actinomycetes</taxon>
        <taxon>Micrococcales</taxon>
        <taxon>Dermacoccaceae</taxon>
        <taxon>Luteipulveratus</taxon>
    </lineage>
</organism>
<gene>
    <name evidence="1" type="ORF">VV02_24095</name>
</gene>
<dbReference type="Proteomes" id="UP000066480">
    <property type="component" value="Chromosome"/>
</dbReference>
<evidence type="ECO:0000313" key="1">
    <source>
        <dbReference type="EMBL" id="AKU18210.1"/>
    </source>
</evidence>
<evidence type="ECO:0000313" key="2">
    <source>
        <dbReference type="Proteomes" id="UP000066480"/>
    </source>
</evidence>
<dbReference type="EMBL" id="CP011112">
    <property type="protein sequence ID" value="AKU18210.1"/>
    <property type="molecule type" value="Genomic_DNA"/>
</dbReference>
<sequence>MPHALSRPSIKEYIQSNDTNAYVAPFQIKDKRGRVLNTFPVQLAVARKTQNIITAYPVGR</sequence>
<reference evidence="1 2" key="1">
    <citation type="submission" date="2015-03" db="EMBL/GenBank/DDBJ databases">
        <title>Luteipulveratus halotolerans sp. nov., a novel actinobacterium (Dermacoccaceae) from Sarawak, Malaysia.</title>
        <authorList>
            <person name="Juboi H."/>
            <person name="Basik A."/>
            <person name="Shamsul S.S."/>
            <person name="Arnold P."/>
            <person name="Schmitt E.K."/>
            <person name="Sanglier J.-J."/>
            <person name="Yeo T."/>
        </authorList>
    </citation>
    <scope>NUCLEOTIDE SEQUENCE [LARGE SCALE GENOMIC DNA]</scope>
    <source>
        <strain evidence="1 2">MN07-A0370</strain>
    </source>
</reference>
<accession>A0A0K1JNR7</accession>
<keyword evidence="2" id="KW-1185">Reference proteome</keyword>
<dbReference type="AlphaFoldDB" id="A0A0K1JNR7"/>
<dbReference type="KEGG" id="lmoi:VV02_24095"/>
<proteinExistence type="predicted"/>